<keyword evidence="3" id="KW-1185">Reference proteome</keyword>
<dbReference type="EMBL" id="JBJUIK010000001">
    <property type="protein sequence ID" value="KAL3537691.1"/>
    <property type="molecule type" value="Genomic_DNA"/>
</dbReference>
<evidence type="ECO:0000313" key="2">
    <source>
        <dbReference type="EMBL" id="KAL3537691.1"/>
    </source>
</evidence>
<dbReference type="Proteomes" id="UP001630127">
    <property type="component" value="Unassembled WGS sequence"/>
</dbReference>
<name>A0ABD3B2L5_9GENT</name>
<reference evidence="2 3" key="1">
    <citation type="submission" date="2024-11" db="EMBL/GenBank/DDBJ databases">
        <title>A near-complete genome assembly of Cinchona calisaya.</title>
        <authorList>
            <person name="Lian D.C."/>
            <person name="Zhao X.W."/>
            <person name="Wei L."/>
        </authorList>
    </citation>
    <scope>NUCLEOTIDE SEQUENCE [LARGE SCALE GENOMIC DNA]</scope>
    <source>
        <tissue evidence="2">Nenye</tissue>
    </source>
</reference>
<comment type="caution">
    <text evidence="2">The sequence shown here is derived from an EMBL/GenBank/DDBJ whole genome shotgun (WGS) entry which is preliminary data.</text>
</comment>
<feature type="region of interest" description="Disordered" evidence="1">
    <location>
        <begin position="28"/>
        <end position="53"/>
    </location>
</feature>
<proteinExistence type="predicted"/>
<organism evidence="2 3">
    <name type="scientific">Cinchona calisaya</name>
    <dbReference type="NCBI Taxonomy" id="153742"/>
    <lineage>
        <taxon>Eukaryota</taxon>
        <taxon>Viridiplantae</taxon>
        <taxon>Streptophyta</taxon>
        <taxon>Embryophyta</taxon>
        <taxon>Tracheophyta</taxon>
        <taxon>Spermatophyta</taxon>
        <taxon>Magnoliopsida</taxon>
        <taxon>eudicotyledons</taxon>
        <taxon>Gunneridae</taxon>
        <taxon>Pentapetalae</taxon>
        <taxon>asterids</taxon>
        <taxon>lamiids</taxon>
        <taxon>Gentianales</taxon>
        <taxon>Rubiaceae</taxon>
        <taxon>Cinchonoideae</taxon>
        <taxon>Cinchoneae</taxon>
        <taxon>Cinchona</taxon>
    </lineage>
</organism>
<dbReference type="AlphaFoldDB" id="A0ABD3B2L5"/>
<protein>
    <submittedName>
        <fullName evidence="2">Uncharacterized protein</fullName>
    </submittedName>
</protein>
<evidence type="ECO:0000256" key="1">
    <source>
        <dbReference type="SAM" id="MobiDB-lite"/>
    </source>
</evidence>
<gene>
    <name evidence="2" type="ORF">ACH5RR_001057</name>
</gene>
<feature type="compositionally biased region" description="Polar residues" evidence="1">
    <location>
        <begin position="37"/>
        <end position="49"/>
    </location>
</feature>
<sequence>MAMGQNDLKPQLEENEWILEPSSIASKTLTGEGLSSKEPSQPQMTSTKSPIALPKKALTNNTTNSQIVTHTNNISQILTNTTETITGKIPSQPIAKLPEHLIISSK</sequence>
<evidence type="ECO:0000313" key="3">
    <source>
        <dbReference type="Proteomes" id="UP001630127"/>
    </source>
</evidence>
<accession>A0ABD3B2L5</accession>